<protein>
    <recommendedName>
        <fullName evidence="7">Shikimate kinase</fullName>
        <shortName evidence="7">SK</shortName>
        <ecNumber evidence="7">2.7.1.71</ecNumber>
    </recommendedName>
</protein>
<evidence type="ECO:0000256" key="5">
    <source>
        <dbReference type="ARBA" id="ARBA00022840"/>
    </source>
</evidence>
<comment type="similarity">
    <text evidence="7">Belongs to the shikimate kinase family.</text>
</comment>
<reference evidence="8" key="1">
    <citation type="submission" date="2020-10" db="EMBL/GenBank/DDBJ databases">
        <authorList>
            <person name="Gilroy R."/>
        </authorList>
    </citation>
    <scope>NUCLEOTIDE SEQUENCE</scope>
    <source>
        <strain evidence="8">14700</strain>
    </source>
</reference>
<comment type="pathway">
    <text evidence="7">Metabolic intermediate biosynthesis; chorismate biosynthesis; chorismate from D-erythrose 4-phosphate and phosphoenolpyruvate: step 5/7.</text>
</comment>
<dbReference type="InterPro" id="IPR027417">
    <property type="entry name" value="P-loop_NTPase"/>
</dbReference>
<feature type="binding site" evidence="7">
    <location>
        <position position="15"/>
    </location>
    <ligand>
        <name>Mg(2+)</name>
        <dbReference type="ChEBI" id="CHEBI:18420"/>
    </ligand>
</feature>
<evidence type="ECO:0000256" key="3">
    <source>
        <dbReference type="ARBA" id="ARBA00022741"/>
    </source>
</evidence>
<dbReference type="EC" id="2.7.1.71" evidence="7"/>
<keyword evidence="7" id="KW-0460">Magnesium</keyword>
<keyword evidence="7" id="KW-0963">Cytoplasm</keyword>
<keyword evidence="1 7" id="KW-0028">Amino-acid biosynthesis</keyword>
<dbReference type="PANTHER" id="PTHR21087">
    <property type="entry name" value="SHIKIMATE KINASE"/>
    <property type="match status" value="1"/>
</dbReference>
<dbReference type="Gene3D" id="3.40.50.300">
    <property type="entry name" value="P-loop containing nucleotide triphosphate hydrolases"/>
    <property type="match status" value="1"/>
</dbReference>
<feature type="binding site" evidence="7">
    <location>
        <position position="138"/>
    </location>
    <ligand>
        <name>substrate</name>
    </ligand>
</feature>
<dbReference type="SUPFAM" id="SSF52540">
    <property type="entry name" value="P-loop containing nucleoside triphosphate hydrolases"/>
    <property type="match status" value="1"/>
</dbReference>
<comment type="function">
    <text evidence="7">Catalyzes the specific phosphorylation of the 3-hydroxyl group of shikimic acid using ATP as a cosubstrate.</text>
</comment>
<keyword evidence="6 7" id="KW-0057">Aromatic amino acid biosynthesis</keyword>
<comment type="subunit">
    <text evidence="7">Monomer.</text>
</comment>
<dbReference type="GO" id="GO:0009423">
    <property type="term" value="P:chorismate biosynthetic process"/>
    <property type="evidence" value="ECO:0007669"/>
    <property type="project" value="UniProtKB-UniRule"/>
</dbReference>
<dbReference type="GO" id="GO:0005829">
    <property type="term" value="C:cytosol"/>
    <property type="evidence" value="ECO:0007669"/>
    <property type="project" value="TreeGrafter"/>
</dbReference>
<comment type="caution">
    <text evidence="8">The sequence shown here is derived from an EMBL/GenBank/DDBJ whole genome shotgun (WGS) entry which is preliminary data.</text>
</comment>
<dbReference type="GO" id="GO:0000287">
    <property type="term" value="F:magnesium ion binding"/>
    <property type="evidence" value="ECO:0007669"/>
    <property type="project" value="UniProtKB-UniRule"/>
</dbReference>
<keyword evidence="7" id="KW-0479">Metal-binding</keyword>
<keyword evidence="5 7" id="KW-0067">ATP-binding</keyword>
<dbReference type="EMBL" id="JADIMF010000093">
    <property type="protein sequence ID" value="MBO8469319.1"/>
    <property type="molecule type" value="Genomic_DNA"/>
</dbReference>
<feature type="binding site" evidence="7">
    <location>
        <position position="81"/>
    </location>
    <ligand>
        <name>substrate</name>
    </ligand>
</feature>
<evidence type="ECO:0000313" key="9">
    <source>
        <dbReference type="Proteomes" id="UP000810292"/>
    </source>
</evidence>
<accession>A0A9D9IB29</accession>
<dbReference type="Proteomes" id="UP000810292">
    <property type="component" value="Unassembled WGS sequence"/>
</dbReference>
<dbReference type="GO" id="GO:0009073">
    <property type="term" value="P:aromatic amino acid family biosynthetic process"/>
    <property type="evidence" value="ECO:0007669"/>
    <property type="project" value="UniProtKB-KW"/>
</dbReference>
<comment type="cofactor">
    <cofactor evidence="7">
        <name>Mg(2+)</name>
        <dbReference type="ChEBI" id="CHEBI:18420"/>
    </cofactor>
    <text evidence="7">Binds 1 Mg(2+) ion per subunit.</text>
</comment>
<dbReference type="PRINTS" id="PR01100">
    <property type="entry name" value="SHIKIMTKNASE"/>
</dbReference>
<keyword evidence="3 7" id="KW-0547">Nucleotide-binding</keyword>
<evidence type="ECO:0000256" key="2">
    <source>
        <dbReference type="ARBA" id="ARBA00022679"/>
    </source>
</evidence>
<feature type="binding site" evidence="7">
    <location>
        <position position="156"/>
    </location>
    <ligand>
        <name>ATP</name>
        <dbReference type="ChEBI" id="CHEBI:30616"/>
    </ligand>
</feature>
<keyword evidence="4 7" id="KW-0418">Kinase</keyword>
<dbReference type="InterPro" id="IPR000623">
    <property type="entry name" value="Shikimate_kinase/TSH1"/>
</dbReference>
<dbReference type="InterPro" id="IPR031322">
    <property type="entry name" value="Shikimate/glucono_kinase"/>
</dbReference>
<organism evidence="8 9">
    <name type="scientific">Candidatus Ornithospirochaeta stercoravium</name>
    <dbReference type="NCBI Taxonomy" id="2840897"/>
    <lineage>
        <taxon>Bacteria</taxon>
        <taxon>Pseudomonadati</taxon>
        <taxon>Spirochaetota</taxon>
        <taxon>Spirochaetia</taxon>
        <taxon>Spirochaetales</taxon>
        <taxon>Spirochaetaceae</taxon>
        <taxon>Spirochaetaceae incertae sedis</taxon>
        <taxon>Candidatus Ornithospirochaeta</taxon>
    </lineage>
</organism>
<evidence type="ECO:0000256" key="4">
    <source>
        <dbReference type="ARBA" id="ARBA00022777"/>
    </source>
</evidence>
<evidence type="ECO:0000256" key="6">
    <source>
        <dbReference type="ARBA" id="ARBA00023141"/>
    </source>
</evidence>
<keyword evidence="2 7" id="KW-0808">Transferase</keyword>
<gene>
    <name evidence="7" type="primary">aroK</name>
    <name evidence="8" type="ORF">IAA72_06010</name>
</gene>
<evidence type="ECO:0000313" key="8">
    <source>
        <dbReference type="EMBL" id="MBO8469319.1"/>
    </source>
</evidence>
<dbReference type="GO" id="GO:0004765">
    <property type="term" value="F:shikimate kinase activity"/>
    <property type="evidence" value="ECO:0007669"/>
    <property type="project" value="UniProtKB-UniRule"/>
</dbReference>
<dbReference type="GO" id="GO:0008652">
    <property type="term" value="P:amino acid biosynthetic process"/>
    <property type="evidence" value="ECO:0007669"/>
    <property type="project" value="UniProtKB-KW"/>
</dbReference>
<evidence type="ECO:0000256" key="7">
    <source>
        <dbReference type="HAMAP-Rule" id="MF_00109"/>
    </source>
</evidence>
<dbReference type="AlphaFoldDB" id="A0A9D9IB29"/>
<evidence type="ECO:0000256" key="1">
    <source>
        <dbReference type="ARBA" id="ARBA00022605"/>
    </source>
</evidence>
<dbReference type="PANTHER" id="PTHR21087:SF16">
    <property type="entry name" value="SHIKIMATE KINASE 1, CHLOROPLASTIC"/>
    <property type="match status" value="1"/>
</dbReference>
<reference evidence="8" key="2">
    <citation type="journal article" date="2021" name="PeerJ">
        <title>Extensive microbial diversity within the chicken gut microbiome revealed by metagenomics and culture.</title>
        <authorList>
            <person name="Gilroy R."/>
            <person name="Ravi A."/>
            <person name="Getino M."/>
            <person name="Pursley I."/>
            <person name="Horton D.L."/>
            <person name="Alikhan N.F."/>
            <person name="Baker D."/>
            <person name="Gharbi K."/>
            <person name="Hall N."/>
            <person name="Watson M."/>
            <person name="Adriaenssens E.M."/>
            <person name="Foster-Nyarko E."/>
            <person name="Jarju S."/>
            <person name="Secka A."/>
            <person name="Antonio M."/>
            <person name="Oren A."/>
            <person name="Chaudhuri R.R."/>
            <person name="La Ragione R."/>
            <person name="Hildebrand F."/>
            <person name="Pallen M.J."/>
        </authorList>
    </citation>
    <scope>NUCLEOTIDE SEQUENCE</scope>
    <source>
        <strain evidence="8">14700</strain>
    </source>
</reference>
<proteinExistence type="inferred from homology"/>
<comment type="catalytic activity">
    <reaction evidence="7">
        <text>shikimate + ATP = 3-phosphoshikimate + ADP + H(+)</text>
        <dbReference type="Rhea" id="RHEA:13121"/>
        <dbReference type="ChEBI" id="CHEBI:15378"/>
        <dbReference type="ChEBI" id="CHEBI:30616"/>
        <dbReference type="ChEBI" id="CHEBI:36208"/>
        <dbReference type="ChEBI" id="CHEBI:145989"/>
        <dbReference type="ChEBI" id="CHEBI:456216"/>
        <dbReference type="EC" id="2.7.1.71"/>
    </reaction>
</comment>
<dbReference type="Pfam" id="PF01202">
    <property type="entry name" value="SKI"/>
    <property type="match status" value="1"/>
</dbReference>
<dbReference type="GO" id="GO:0005524">
    <property type="term" value="F:ATP binding"/>
    <property type="evidence" value="ECO:0007669"/>
    <property type="project" value="UniProtKB-UniRule"/>
</dbReference>
<feature type="binding site" evidence="7">
    <location>
        <position position="33"/>
    </location>
    <ligand>
        <name>substrate</name>
    </ligand>
</feature>
<comment type="caution">
    <text evidence="7">Lacks conserved residue(s) required for the propagation of feature annotation.</text>
</comment>
<feature type="binding site" evidence="7">
    <location>
        <begin position="11"/>
        <end position="16"/>
    </location>
    <ligand>
        <name>ATP</name>
        <dbReference type="ChEBI" id="CHEBI:30616"/>
    </ligand>
</feature>
<dbReference type="HAMAP" id="MF_00109">
    <property type="entry name" value="Shikimate_kinase"/>
    <property type="match status" value="1"/>
</dbReference>
<comment type="subcellular location">
    <subcellularLocation>
        <location evidence="7">Cytoplasm</location>
    </subcellularLocation>
</comment>
<name>A0A9D9IB29_9SPIO</name>
<sequence>MAKLYFLGIKHSGKTTQARLAAEMLGKTSVDADDLVLSYLGTDSIRTYYKENGKEAFMLAETEAVKAYVDEHDNFIMSLGGGASDNPSLIKILKESGSLIYLRREENEMLPVILKHGIPPFLDPDNLEASFHELYERRDRTYRNIADLTVDLGHYRDKEETALFLIDALKENGYV</sequence>